<organism evidence="1 2">
    <name type="scientific">Paraburkholderia dipogonis</name>
    <dbReference type="NCBI Taxonomy" id="1211383"/>
    <lineage>
        <taxon>Bacteria</taxon>
        <taxon>Pseudomonadati</taxon>
        <taxon>Pseudomonadota</taxon>
        <taxon>Betaproteobacteria</taxon>
        <taxon>Burkholderiales</taxon>
        <taxon>Burkholderiaceae</taxon>
        <taxon>Paraburkholderia</taxon>
    </lineage>
</organism>
<evidence type="ECO:0000313" key="1">
    <source>
        <dbReference type="EMBL" id="TFE47232.1"/>
    </source>
</evidence>
<accession>A0A4Y8NC02</accession>
<evidence type="ECO:0000313" key="2">
    <source>
        <dbReference type="Proteomes" id="UP000297385"/>
    </source>
</evidence>
<sequence length="76" mass="8246">MNDNVRIVHERIGYLCPGCTCRRCIARKAGVCALSGQKVARGDAVYRPRHARPAPRNVKAMILATVTQATPVEEAG</sequence>
<dbReference type="Pfam" id="PF11811">
    <property type="entry name" value="DUF3331"/>
    <property type="match status" value="1"/>
</dbReference>
<dbReference type="EMBL" id="SNVI01000001">
    <property type="protein sequence ID" value="TFE47232.1"/>
    <property type="molecule type" value="Genomic_DNA"/>
</dbReference>
<dbReference type="AlphaFoldDB" id="A0A4Y8NC02"/>
<proteinExistence type="predicted"/>
<name>A0A4Y8NC02_9BURK</name>
<dbReference type="InterPro" id="IPR021769">
    <property type="entry name" value="DUF3331"/>
</dbReference>
<gene>
    <name evidence="1" type="ORF">E2553_09740</name>
</gene>
<dbReference type="Proteomes" id="UP000297385">
    <property type="component" value="Unassembled WGS sequence"/>
</dbReference>
<comment type="caution">
    <text evidence="1">The sequence shown here is derived from an EMBL/GenBank/DDBJ whole genome shotgun (WGS) entry which is preliminary data.</text>
</comment>
<protein>
    <submittedName>
        <fullName evidence="1">DUF3331 domain-containing protein</fullName>
    </submittedName>
</protein>
<reference evidence="1 2" key="1">
    <citation type="submission" date="2019-03" db="EMBL/GenBank/DDBJ databases">
        <title>Complete Genome Sequence of Paraburkholderia dipogonis ICMP 19430T, a Nitrogen-fixing Symbiont of the South African Invasive Legume Dipogon lignosus in New Zealand.</title>
        <authorList>
            <person name="De Meyer S.E."/>
        </authorList>
    </citation>
    <scope>NUCLEOTIDE SEQUENCE [LARGE SCALE GENOMIC DNA]</scope>
    <source>
        <strain evidence="1 2">ICMP 19430</strain>
    </source>
</reference>